<dbReference type="PATRIC" id="fig|857265.3.peg.1259"/>
<reference evidence="6 7" key="1">
    <citation type="submission" date="2015-07" db="EMBL/GenBank/DDBJ databases">
        <title>Draft genome sequence of the Amantichitinum ursilacus IGB-41, a new chitin-degrading bacterium.</title>
        <authorList>
            <person name="Kirstahler P."/>
            <person name="Guenther M."/>
            <person name="Grumaz C."/>
            <person name="Rupp S."/>
            <person name="Zibek S."/>
            <person name="Sohn K."/>
        </authorList>
    </citation>
    <scope>NUCLEOTIDE SEQUENCE [LARGE SCALE GENOMIC DNA]</scope>
    <source>
        <strain evidence="6 7">IGB-41</strain>
    </source>
</reference>
<evidence type="ECO:0000313" key="7">
    <source>
        <dbReference type="Proteomes" id="UP000037939"/>
    </source>
</evidence>
<evidence type="ECO:0000256" key="2">
    <source>
        <dbReference type="ARBA" id="ARBA00008520"/>
    </source>
</evidence>
<feature type="chain" id="PRO_5005863061" evidence="5">
    <location>
        <begin position="42"/>
        <end position="441"/>
    </location>
</feature>
<dbReference type="Gene3D" id="3.40.190.10">
    <property type="entry name" value="Periplasmic binding protein-like II"/>
    <property type="match status" value="2"/>
</dbReference>
<gene>
    <name evidence="6" type="ORF">WG78_06150</name>
</gene>
<evidence type="ECO:0000256" key="4">
    <source>
        <dbReference type="ARBA" id="ARBA00022729"/>
    </source>
</evidence>
<dbReference type="Proteomes" id="UP000037939">
    <property type="component" value="Unassembled WGS sequence"/>
</dbReference>
<feature type="signal peptide" evidence="5">
    <location>
        <begin position="1"/>
        <end position="41"/>
    </location>
</feature>
<dbReference type="PANTHER" id="PTHR43649">
    <property type="entry name" value="ARABINOSE-BINDING PROTEIN-RELATED"/>
    <property type="match status" value="1"/>
</dbReference>
<evidence type="ECO:0000313" key="6">
    <source>
        <dbReference type="EMBL" id="KPC54209.1"/>
    </source>
</evidence>
<evidence type="ECO:0000256" key="3">
    <source>
        <dbReference type="ARBA" id="ARBA00022448"/>
    </source>
</evidence>
<accession>A0A0N0XK00</accession>
<comment type="similarity">
    <text evidence="2">Belongs to the bacterial solute-binding protein 1 family.</text>
</comment>
<evidence type="ECO:0000256" key="1">
    <source>
        <dbReference type="ARBA" id="ARBA00004418"/>
    </source>
</evidence>
<comment type="caution">
    <text evidence="6">The sequence shown here is derived from an EMBL/GenBank/DDBJ whole genome shotgun (WGS) entry which is preliminary data.</text>
</comment>
<dbReference type="EMBL" id="LAQT01000003">
    <property type="protein sequence ID" value="KPC54209.1"/>
    <property type="molecule type" value="Genomic_DNA"/>
</dbReference>
<dbReference type="SUPFAM" id="SSF53850">
    <property type="entry name" value="Periplasmic binding protein-like II"/>
    <property type="match status" value="1"/>
</dbReference>
<protein>
    <submittedName>
        <fullName evidence="6">Putative ABC transporter-binding protein</fullName>
    </submittedName>
</protein>
<dbReference type="CDD" id="cd14750">
    <property type="entry name" value="PBP2_TMBP"/>
    <property type="match status" value="1"/>
</dbReference>
<dbReference type="PANTHER" id="PTHR43649:SF34">
    <property type="entry name" value="ABC TRANSPORTER PERIPLASMIC-BINDING PROTEIN YCJN-RELATED"/>
    <property type="match status" value="1"/>
</dbReference>
<evidence type="ECO:0000256" key="5">
    <source>
        <dbReference type="SAM" id="SignalP"/>
    </source>
</evidence>
<name>A0A0N0XK00_9NEIS</name>
<dbReference type="AlphaFoldDB" id="A0A0N0XK00"/>
<dbReference type="GO" id="GO:0042597">
    <property type="term" value="C:periplasmic space"/>
    <property type="evidence" value="ECO:0007669"/>
    <property type="project" value="UniProtKB-SubCell"/>
</dbReference>
<comment type="subcellular location">
    <subcellularLocation>
        <location evidence="1">Periplasm</location>
    </subcellularLocation>
</comment>
<dbReference type="STRING" id="857265.WG78_06150"/>
<keyword evidence="4 5" id="KW-0732">Signal</keyword>
<keyword evidence="3" id="KW-0813">Transport</keyword>
<dbReference type="InterPro" id="IPR050490">
    <property type="entry name" value="Bact_solute-bd_prot1"/>
</dbReference>
<keyword evidence="7" id="KW-1185">Reference proteome</keyword>
<sequence length="441" mass="47491">MFGVAHFFSVDKQGQQPGMRTAAARVALACLLISAAHSAHAAPAPITLKLFVGGSAQRPDLLRHVLDDYERSHPGIKVELGAGGATSELQRRYLSTLLNAEDSTYDGFMIDIVNPAQYAAAGWIAPLERYVGSDAASALKNHLPAYRQADVWRGQLVALPAFSDAMFMYYRKDLLARYGIATPQTWPQLAAAAQKIQRAEGQPQLQGLSIQGAPIEGAVCTFLLPYWSAGHALTDAQGRLTLDVPSAQRGLQQWLDLVGQGVIKPGVAEVKTGDTLNDFKAGKAIFAVNWGFAWNALQNAPDSQVKGKVGVMALPAVPGGERVSCMGGWQWALSAFSRHKAETAAVLRYLAAPETSRYLALNGSLLPVYSSLYQDPQILAQLPWLRDAAQVLQSARARPVTPRYGEVSDVLRMTTSAVLGGSQTPADGVAEIQNHLQRVLR</sequence>
<organism evidence="6 7">
    <name type="scientific">Amantichitinum ursilacus</name>
    <dbReference type="NCBI Taxonomy" id="857265"/>
    <lineage>
        <taxon>Bacteria</taxon>
        <taxon>Pseudomonadati</taxon>
        <taxon>Pseudomonadota</taxon>
        <taxon>Betaproteobacteria</taxon>
        <taxon>Neisseriales</taxon>
        <taxon>Chitinibacteraceae</taxon>
        <taxon>Amantichitinum</taxon>
    </lineage>
</organism>
<dbReference type="Pfam" id="PF01547">
    <property type="entry name" value="SBP_bac_1"/>
    <property type="match status" value="1"/>
</dbReference>
<dbReference type="InterPro" id="IPR006059">
    <property type="entry name" value="SBP"/>
</dbReference>
<proteinExistence type="inferred from homology"/>